<dbReference type="InterPro" id="IPR036390">
    <property type="entry name" value="WH_DNA-bd_sf"/>
</dbReference>
<dbReference type="Pfam" id="PF25461">
    <property type="entry name" value="Beta-barrel_SelB"/>
    <property type="match status" value="1"/>
</dbReference>
<dbReference type="InterPro" id="IPR005225">
    <property type="entry name" value="Small_GTP-bd"/>
</dbReference>
<evidence type="ECO:0000313" key="11">
    <source>
        <dbReference type="Proteomes" id="UP000050929"/>
    </source>
</evidence>
<dbReference type="SUPFAM" id="SSF50447">
    <property type="entry name" value="Translation proteins"/>
    <property type="match status" value="1"/>
</dbReference>
<dbReference type="AlphaFoldDB" id="A0A0R1J0Y5"/>
<dbReference type="Gene3D" id="1.10.10.2770">
    <property type="match status" value="1"/>
</dbReference>
<dbReference type="PRINTS" id="PR00315">
    <property type="entry name" value="ELONGATNFCT"/>
</dbReference>
<evidence type="ECO:0000256" key="4">
    <source>
        <dbReference type="ARBA" id="ARBA00022741"/>
    </source>
</evidence>
<dbReference type="GO" id="GO:0001514">
    <property type="term" value="P:selenocysteine incorporation"/>
    <property type="evidence" value="ECO:0007669"/>
    <property type="project" value="InterPro"/>
</dbReference>
<dbReference type="Pfam" id="PF09107">
    <property type="entry name" value="WHD_3rd_SelB"/>
    <property type="match status" value="1"/>
</dbReference>
<comment type="subcellular location">
    <subcellularLocation>
        <location evidence="1">Cytoplasm</location>
    </subcellularLocation>
</comment>
<dbReference type="PANTHER" id="PTHR43721">
    <property type="entry name" value="ELONGATION FACTOR TU-RELATED"/>
    <property type="match status" value="1"/>
</dbReference>
<keyword evidence="11" id="KW-1185">Reference proteome</keyword>
<dbReference type="InterPro" id="IPR015191">
    <property type="entry name" value="SelB_WHD4"/>
</dbReference>
<dbReference type="PATRIC" id="fig|1423811.3.peg.1675"/>
<dbReference type="PANTHER" id="PTHR43721:SF22">
    <property type="entry name" value="ELONGATION FACTOR TU, MITOCHONDRIAL"/>
    <property type="match status" value="1"/>
</dbReference>
<dbReference type="InterPro" id="IPR000795">
    <property type="entry name" value="T_Tr_GTP-bd_dom"/>
</dbReference>
<dbReference type="InterPro" id="IPR009000">
    <property type="entry name" value="Transl_B-barrel_sf"/>
</dbReference>
<dbReference type="Gene3D" id="1.10.10.10">
    <property type="entry name" value="Winged helix-like DNA-binding domain superfamily/Winged helix DNA-binding domain"/>
    <property type="match status" value="1"/>
</dbReference>
<evidence type="ECO:0000256" key="3">
    <source>
        <dbReference type="ARBA" id="ARBA00022490"/>
    </source>
</evidence>
<evidence type="ECO:0000256" key="6">
    <source>
        <dbReference type="ARBA" id="ARBA00023134"/>
    </source>
</evidence>
<dbReference type="Gene3D" id="2.40.30.10">
    <property type="entry name" value="Translation factors"/>
    <property type="match status" value="1"/>
</dbReference>
<keyword evidence="3" id="KW-0963">Cytoplasm</keyword>
<evidence type="ECO:0000256" key="2">
    <source>
        <dbReference type="ARBA" id="ARBA00015953"/>
    </source>
</evidence>
<name>A0A0R1J0Y5_9LACO</name>
<protein>
    <recommendedName>
        <fullName evidence="2">Selenocysteine-specific elongation factor</fullName>
    </recommendedName>
    <alternativeName>
        <fullName evidence="8">SelB translation factor</fullName>
    </alternativeName>
</protein>
<keyword evidence="10" id="KW-0251">Elongation factor</keyword>
<dbReference type="Pfam" id="PF09106">
    <property type="entry name" value="WHD_2nd_SelB"/>
    <property type="match status" value="1"/>
</dbReference>
<dbReference type="SUPFAM" id="SSF46785">
    <property type="entry name" value="Winged helix' DNA-binding domain"/>
    <property type="match status" value="2"/>
</dbReference>
<evidence type="ECO:0000256" key="7">
    <source>
        <dbReference type="ARBA" id="ARBA00025526"/>
    </source>
</evidence>
<dbReference type="STRING" id="1423811.FC72_GL001640"/>
<dbReference type="GO" id="GO:0005525">
    <property type="term" value="F:GTP binding"/>
    <property type="evidence" value="ECO:0007669"/>
    <property type="project" value="UniProtKB-KW"/>
</dbReference>
<keyword evidence="4" id="KW-0547">Nucleotide-binding</keyword>
<dbReference type="InterPro" id="IPR027417">
    <property type="entry name" value="P-loop_NTPase"/>
</dbReference>
<keyword evidence="6" id="KW-0342">GTP-binding</keyword>
<dbReference type="PROSITE" id="PS51722">
    <property type="entry name" value="G_TR_2"/>
    <property type="match status" value="1"/>
</dbReference>
<dbReference type="EMBL" id="AZDG01000005">
    <property type="protein sequence ID" value="KRK65013.1"/>
    <property type="molecule type" value="Genomic_DNA"/>
</dbReference>
<feature type="domain" description="Tr-type G" evidence="9">
    <location>
        <begin position="6"/>
        <end position="179"/>
    </location>
</feature>
<proteinExistence type="predicted"/>
<dbReference type="Proteomes" id="UP000050929">
    <property type="component" value="Unassembled WGS sequence"/>
</dbReference>
<dbReference type="SUPFAM" id="SSF50465">
    <property type="entry name" value="EF-Tu/eEF-1alpha/eIF2-gamma C-terminal domain"/>
    <property type="match status" value="1"/>
</dbReference>
<keyword evidence="5" id="KW-0648">Protein biosynthesis</keyword>
<dbReference type="InterPro" id="IPR050055">
    <property type="entry name" value="EF-Tu_GTPase"/>
</dbReference>
<organism evidence="10 11">
    <name type="scientific">Companilactobacillus tucceti DSM 20183</name>
    <dbReference type="NCBI Taxonomy" id="1423811"/>
    <lineage>
        <taxon>Bacteria</taxon>
        <taxon>Bacillati</taxon>
        <taxon>Bacillota</taxon>
        <taxon>Bacilli</taxon>
        <taxon>Lactobacillales</taxon>
        <taxon>Lactobacillaceae</taxon>
        <taxon>Companilactobacillus</taxon>
    </lineage>
</organism>
<dbReference type="InterPro" id="IPR009001">
    <property type="entry name" value="Transl_elong_EF1A/Init_IF2_C"/>
</dbReference>
<evidence type="ECO:0000256" key="1">
    <source>
        <dbReference type="ARBA" id="ARBA00004496"/>
    </source>
</evidence>
<evidence type="ECO:0000259" key="9">
    <source>
        <dbReference type="PROSITE" id="PS51722"/>
    </source>
</evidence>
<dbReference type="InterPro" id="IPR057335">
    <property type="entry name" value="Beta-barrel_SelB"/>
</dbReference>
<dbReference type="NCBIfam" id="TIGR00231">
    <property type="entry name" value="small_GTP"/>
    <property type="match status" value="1"/>
</dbReference>
<dbReference type="InterPro" id="IPR004161">
    <property type="entry name" value="EFTu-like_2"/>
</dbReference>
<reference evidence="10 11" key="1">
    <citation type="journal article" date="2015" name="Genome Announc.">
        <title>Expanding the biotechnology potential of lactobacilli through comparative genomics of 213 strains and associated genera.</title>
        <authorList>
            <person name="Sun Z."/>
            <person name="Harris H.M."/>
            <person name="McCann A."/>
            <person name="Guo C."/>
            <person name="Argimon S."/>
            <person name="Zhang W."/>
            <person name="Yang X."/>
            <person name="Jeffery I.B."/>
            <person name="Cooney J.C."/>
            <person name="Kagawa T.F."/>
            <person name="Liu W."/>
            <person name="Song Y."/>
            <person name="Salvetti E."/>
            <person name="Wrobel A."/>
            <person name="Rasinkangas P."/>
            <person name="Parkhill J."/>
            <person name="Rea M.C."/>
            <person name="O'Sullivan O."/>
            <person name="Ritari J."/>
            <person name="Douillard F.P."/>
            <person name="Paul Ross R."/>
            <person name="Yang R."/>
            <person name="Briner A.E."/>
            <person name="Felis G.E."/>
            <person name="de Vos W.M."/>
            <person name="Barrangou R."/>
            <person name="Klaenhammer T.R."/>
            <person name="Caufield P.W."/>
            <person name="Cui Y."/>
            <person name="Zhang H."/>
            <person name="O'Toole P.W."/>
        </authorList>
    </citation>
    <scope>NUCLEOTIDE SEQUENCE [LARGE SCALE GENOMIC DNA]</scope>
    <source>
        <strain evidence="10 11">DSM 20183</strain>
    </source>
</reference>
<dbReference type="Pfam" id="PF00009">
    <property type="entry name" value="GTP_EFTU"/>
    <property type="match status" value="1"/>
</dbReference>
<sequence length="636" mass="71393">METIGQDQIIIATAGHVDHGKTTLIKALTGIDTDSTEAEKKRGLTINLGFAFFDLPNHEQVGIVDVPGHERFLKNMIAGLSGIDLVLLVVDAAEGIMPQTIEHVDIMSLLGIDNYIVVLSKIDTVDDEMKELVTEDVKDFLDKHNIDAPILGVDAISGTGMKELIKVMDEKVENIKKPKTNGIPRINVDRSFSIKGFGTIVTGTLLEGELNGDMTLEAFPSGKQTKIRNIQVHDKNVKKAEPGTRTAINLANIKTSDIRRGDVLTLPDNIKKTWMLDVDYKMLPDKDPALLGLWTRVRVYLGAREIIARVVPLGIDQIDADKDNYLQLRLEEPVAVKKGDRYILRTYSPMVLIGGGSVLDPNPAKHRRFNEKILKQLSVKASGNQEQIVLDFLDNQSALGSKIPGLADYLNLSNDDVQKMVSQLVEEKEVIKISNLIVKKSKLEEFDKEILDTLWNYHKKNRLLKGMPKEELITKFKGTVDNSKIMEKILNKMAERKEINLLGSLVSAGDFEVKYNKYQKKAHEDIIQELNKSPLMPPNFEDLIGSDDTKAEVLKSIEGEEVIRLGERNVMLKSAFDDVSKQVIDYLKKNETMTLAEFRDLTGASRKYGMMILEYMDKLGFTRRKENMRILAKKGL</sequence>
<dbReference type="InterPro" id="IPR004535">
    <property type="entry name" value="Transl_elong_SelB"/>
</dbReference>
<dbReference type="GO" id="GO:0005829">
    <property type="term" value="C:cytosol"/>
    <property type="evidence" value="ECO:0007669"/>
    <property type="project" value="TreeGrafter"/>
</dbReference>
<dbReference type="SUPFAM" id="SSF52540">
    <property type="entry name" value="P-loop containing nucleoside triphosphate hydrolases"/>
    <property type="match status" value="1"/>
</dbReference>
<dbReference type="GO" id="GO:0003746">
    <property type="term" value="F:translation elongation factor activity"/>
    <property type="evidence" value="ECO:0007669"/>
    <property type="project" value="UniProtKB-KW"/>
</dbReference>
<dbReference type="InterPro" id="IPR015190">
    <property type="entry name" value="Elong_fac_SelB-wing-hlx_typ-2"/>
</dbReference>
<dbReference type="OrthoDB" id="9804504at2"/>
<evidence type="ECO:0000313" key="10">
    <source>
        <dbReference type="EMBL" id="KRK65013.1"/>
    </source>
</evidence>
<dbReference type="InterPro" id="IPR036388">
    <property type="entry name" value="WH-like_DNA-bd_sf"/>
</dbReference>
<dbReference type="CDD" id="cd15491">
    <property type="entry name" value="selB_III"/>
    <property type="match status" value="1"/>
</dbReference>
<evidence type="ECO:0000256" key="5">
    <source>
        <dbReference type="ARBA" id="ARBA00022917"/>
    </source>
</evidence>
<dbReference type="Gene3D" id="3.40.50.300">
    <property type="entry name" value="P-loop containing nucleotide triphosphate hydrolases"/>
    <property type="match status" value="1"/>
</dbReference>
<dbReference type="CDD" id="cd03696">
    <property type="entry name" value="SelB_II"/>
    <property type="match status" value="1"/>
</dbReference>
<comment type="caution">
    <text evidence="10">The sequence shown here is derived from an EMBL/GenBank/DDBJ whole genome shotgun (WGS) entry which is preliminary data.</text>
</comment>
<dbReference type="GO" id="GO:0003924">
    <property type="term" value="F:GTPase activity"/>
    <property type="evidence" value="ECO:0007669"/>
    <property type="project" value="InterPro"/>
</dbReference>
<dbReference type="Pfam" id="PF03144">
    <property type="entry name" value="GTP_EFTU_D2"/>
    <property type="match status" value="1"/>
</dbReference>
<evidence type="ECO:0000256" key="8">
    <source>
        <dbReference type="ARBA" id="ARBA00031615"/>
    </source>
</evidence>
<dbReference type="CDD" id="cd04171">
    <property type="entry name" value="SelB"/>
    <property type="match status" value="1"/>
</dbReference>
<accession>A0A0R1J0Y5</accession>
<dbReference type="GO" id="GO:0003723">
    <property type="term" value="F:RNA binding"/>
    <property type="evidence" value="ECO:0007669"/>
    <property type="project" value="InterPro"/>
</dbReference>
<gene>
    <name evidence="10" type="ORF">FC72_GL001640</name>
</gene>
<dbReference type="RefSeq" id="WP_057764735.1">
    <property type="nucleotide sequence ID" value="NZ_AZDG01000005.1"/>
</dbReference>
<dbReference type="NCBIfam" id="TIGR00475">
    <property type="entry name" value="selB"/>
    <property type="match status" value="1"/>
</dbReference>
<comment type="function">
    <text evidence="7">Translation factor necessary for the incorporation of selenocysteine into proteins. It probably replaces EF-Tu for the insertion of selenocysteine directed by the UGA codon. SelB binds GTP and GDP.</text>
</comment>